<name>A0A7W8P8A3_9BURK</name>
<organism evidence="1 2">
    <name type="scientific">Paraburkholderia youngii</name>
    <dbReference type="NCBI Taxonomy" id="2782701"/>
    <lineage>
        <taxon>Bacteria</taxon>
        <taxon>Pseudomonadati</taxon>
        <taxon>Pseudomonadota</taxon>
        <taxon>Betaproteobacteria</taxon>
        <taxon>Burkholderiales</taxon>
        <taxon>Burkholderiaceae</taxon>
        <taxon>Paraburkholderia</taxon>
    </lineage>
</organism>
<comment type="caution">
    <text evidence="1">The sequence shown here is derived from an EMBL/GenBank/DDBJ whole genome shotgun (WGS) entry which is preliminary data.</text>
</comment>
<dbReference type="EMBL" id="JACHDE010000035">
    <property type="protein sequence ID" value="MBB5405523.1"/>
    <property type="molecule type" value="Genomic_DNA"/>
</dbReference>
<reference evidence="1 2" key="1">
    <citation type="submission" date="2020-08" db="EMBL/GenBank/DDBJ databases">
        <title>Genomic Encyclopedia of Type Strains, Phase IV (KMG-V): Genome sequencing to study the core and pangenomes of soil and plant-associated prokaryotes.</title>
        <authorList>
            <person name="Whitman W."/>
        </authorList>
    </citation>
    <scope>NUCLEOTIDE SEQUENCE [LARGE SCALE GENOMIC DNA]</scope>
    <source>
        <strain evidence="1 2">JPY162</strain>
    </source>
</reference>
<proteinExistence type="predicted"/>
<dbReference type="Proteomes" id="UP000592820">
    <property type="component" value="Unassembled WGS sequence"/>
</dbReference>
<dbReference type="AlphaFoldDB" id="A0A7W8P8A3"/>
<evidence type="ECO:0000313" key="2">
    <source>
        <dbReference type="Proteomes" id="UP000592820"/>
    </source>
</evidence>
<evidence type="ECO:0000313" key="1">
    <source>
        <dbReference type="EMBL" id="MBB5405523.1"/>
    </source>
</evidence>
<protein>
    <submittedName>
        <fullName evidence="1">Uncharacterized protein</fullName>
    </submittedName>
</protein>
<sequence length="35" mass="3983">MYNLHGMPGRGHSQAVSHRFVSSAARLLKWLQDKC</sequence>
<accession>A0A7W8P8A3</accession>
<gene>
    <name evidence="1" type="ORF">HDG41_007619</name>
</gene>